<protein>
    <recommendedName>
        <fullName evidence="7">50S ribosomal protein L20</fullName>
    </recommendedName>
</protein>
<keyword evidence="9" id="KW-0934">Plastid</keyword>
<dbReference type="GO" id="GO:0019843">
    <property type="term" value="F:rRNA binding"/>
    <property type="evidence" value="ECO:0007669"/>
    <property type="project" value="UniProtKB-KW"/>
</dbReference>
<dbReference type="GO" id="GO:1990904">
    <property type="term" value="C:ribonucleoprotein complex"/>
    <property type="evidence" value="ECO:0007669"/>
    <property type="project" value="UniProtKB-KW"/>
</dbReference>
<evidence type="ECO:0000256" key="5">
    <source>
        <dbReference type="ARBA" id="ARBA00023274"/>
    </source>
</evidence>
<evidence type="ECO:0000256" key="2">
    <source>
        <dbReference type="ARBA" id="ARBA00022730"/>
    </source>
</evidence>
<dbReference type="PANTHER" id="PTHR10986">
    <property type="entry name" value="39S RIBOSOMAL PROTEIN L20"/>
    <property type="match status" value="1"/>
</dbReference>
<organism evidence="9">
    <name type="scientific">Nitzschia sp. IriIs04</name>
    <dbReference type="NCBI Taxonomy" id="1444690"/>
    <lineage>
        <taxon>Eukaryota</taxon>
        <taxon>Sar</taxon>
        <taxon>Stramenopiles</taxon>
        <taxon>Ochrophyta</taxon>
        <taxon>Bacillariophyta</taxon>
        <taxon>Bacillariophyceae</taxon>
        <taxon>Bacillariophycidae</taxon>
        <taxon>Bacillariales</taxon>
        <taxon>Bacillariaceae</taxon>
        <taxon>Nitzschia</taxon>
    </lineage>
</organism>
<accession>A0A0S3QPM1</accession>
<keyword evidence="5 6" id="KW-0687">Ribonucleoprotein</keyword>
<evidence type="ECO:0000256" key="6">
    <source>
        <dbReference type="RuleBase" id="RU000561"/>
    </source>
</evidence>
<evidence type="ECO:0000313" key="9">
    <source>
        <dbReference type="EMBL" id="BAT70277.1"/>
    </source>
</evidence>
<evidence type="ECO:0000256" key="1">
    <source>
        <dbReference type="ARBA" id="ARBA00007698"/>
    </source>
</evidence>
<dbReference type="Pfam" id="PF00453">
    <property type="entry name" value="Ribosomal_L20"/>
    <property type="match status" value="1"/>
</dbReference>
<keyword evidence="4 6" id="KW-0689">Ribosomal protein</keyword>
<dbReference type="GeneID" id="26522725"/>
<evidence type="ECO:0000256" key="3">
    <source>
        <dbReference type="ARBA" id="ARBA00022884"/>
    </source>
</evidence>
<dbReference type="SUPFAM" id="SSF74731">
    <property type="entry name" value="Ribosomal protein L20"/>
    <property type="match status" value="1"/>
</dbReference>
<dbReference type="AlphaFoldDB" id="A0A0S3QPM1"/>
<reference evidence="9" key="1">
    <citation type="submission" date="2015-02" db="EMBL/GenBank/DDBJ databases">
        <title>A plastid genome of a nonphotosynthetic diatom.</title>
        <authorList>
            <person name="Kamikawa R."/>
            <person name="Inagaki Y."/>
        </authorList>
    </citation>
    <scope>NUCLEOTIDE SEQUENCE</scope>
    <source>
        <strain evidence="9">IriIs04</strain>
    </source>
</reference>
<comment type="function">
    <text evidence="7">Binds directly to 23S ribosomal RNA and is necessary for the in vitro assembly process of the 50S ribosomal subunit. It is not involved in the protein synthesizing functions of that subunit.</text>
</comment>
<keyword evidence="2 7" id="KW-0699">rRNA-binding</keyword>
<name>A0A0S3QPM1_9STRA</name>
<evidence type="ECO:0000313" key="8">
    <source>
        <dbReference type="EMBL" id="BAT70253.1"/>
    </source>
</evidence>
<dbReference type="GO" id="GO:0005840">
    <property type="term" value="C:ribosome"/>
    <property type="evidence" value="ECO:0007669"/>
    <property type="project" value="UniProtKB-KW"/>
</dbReference>
<gene>
    <name evidence="9" type="primary">rpl20_2</name>
    <name evidence="8" type="synonym">rpl20_1</name>
</gene>
<dbReference type="EMBL" id="LC028895">
    <property type="protein sequence ID" value="BAT70253.1"/>
    <property type="molecule type" value="Genomic_DNA"/>
</dbReference>
<sequence>MIRVKKGTVGRRKHKKILLLAKGYKGAHSSLFKIAKQQVLKGLKKSYIDRKLKKRFFRKIWILRLNAIAKFYNLNYNIFLFNLKKMNIQLNRKILSQISIYDFITLKNIVKRVKGIEPL</sequence>
<dbReference type="GeneID" id="26522674"/>
<evidence type="ECO:0000256" key="7">
    <source>
        <dbReference type="RuleBase" id="RU004311"/>
    </source>
</evidence>
<dbReference type="InterPro" id="IPR035566">
    <property type="entry name" value="Ribosomal_protein_bL20_C"/>
</dbReference>
<proteinExistence type="inferred from homology"/>
<dbReference type="RefSeq" id="YP_009193328.1">
    <property type="nucleotide sequence ID" value="NC_028737.1"/>
</dbReference>
<dbReference type="NCBIfam" id="TIGR01032">
    <property type="entry name" value="rplT_bact"/>
    <property type="match status" value="1"/>
</dbReference>
<dbReference type="HAMAP" id="MF_00382">
    <property type="entry name" value="Ribosomal_bL20"/>
    <property type="match status" value="1"/>
</dbReference>
<dbReference type="PROSITE" id="PS00937">
    <property type="entry name" value="RIBOSOMAL_L20"/>
    <property type="match status" value="1"/>
</dbReference>
<comment type="similarity">
    <text evidence="1 6">Belongs to the bacterial ribosomal protein bL20 family.</text>
</comment>
<dbReference type="CDD" id="cd07026">
    <property type="entry name" value="Ribosomal_L20"/>
    <property type="match status" value="1"/>
</dbReference>
<dbReference type="PRINTS" id="PR00062">
    <property type="entry name" value="RIBOSOMALL20"/>
</dbReference>
<dbReference type="InterPro" id="IPR005813">
    <property type="entry name" value="Ribosomal_bL20"/>
</dbReference>
<dbReference type="EMBL" id="LC028895">
    <property type="protein sequence ID" value="BAT70277.1"/>
    <property type="molecule type" value="Genomic_DNA"/>
</dbReference>
<dbReference type="RefSeq" id="YP_009193352.1">
    <property type="nucleotide sequence ID" value="NC_028737.1"/>
</dbReference>
<evidence type="ECO:0000256" key="4">
    <source>
        <dbReference type="ARBA" id="ARBA00022980"/>
    </source>
</evidence>
<dbReference type="Gene3D" id="1.10.1900.20">
    <property type="entry name" value="Ribosomal protein L20"/>
    <property type="match status" value="1"/>
</dbReference>
<dbReference type="InterPro" id="IPR049946">
    <property type="entry name" value="RIBOSOMAL_L20_CS"/>
</dbReference>
<dbReference type="GO" id="GO:0003735">
    <property type="term" value="F:structural constituent of ribosome"/>
    <property type="evidence" value="ECO:0007669"/>
    <property type="project" value="InterPro"/>
</dbReference>
<geneLocation type="plastid" evidence="9"/>
<dbReference type="GO" id="GO:0006412">
    <property type="term" value="P:translation"/>
    <property type="evidence" value="ECO:0007669"/>
    <property type="project" value="InterPro"/>
</dbReference>
<dbReference type="Gene3D" id="6.10.160.10">
    <property type="match status" value="1"/>
</dbReference>
<keyword evidence="3 7" id="KW-0694">RNA-binding</keyword>